<dbReference type="CDD" id="cd12277">
    <property type="entry name" value="RRM3_MEI2_EAR1_like"/>
    <property type="match status" value="1"/>
</dbReference>
<gene>
    <name evidence="3" type="ORF">C1SCF055_LOCUS15001</name>
</gene>
<dbReference type="InterPro" id="IPR035979">
    <property type="entry name" value="RBD_domain_sf"/>
</dbReference>
<protein>
    <submittedName>
        <fullName evidence="5">Mei2-like C-terminal RNA recognition motif domain-containing protein</fullName>
    </submittedName>
</protein>
<organism evidence="3">
    <name type="scientific">Cladocopium goreaui</name>
    <dbReference type="NCBI Taxonomy" id="2562237"/>
    <lineage>
        <taxon>Eukaryota</taxon>
        <taxon>Sar</taxon>
        <taxon>Alveolata</taxon>
        <taxon>Dinophyceae</taxon>
        <taxon>Suessiales</taxon>
        <taxon>Symbiodiniaceae</taxon>
        <taxon>Cladocopium</taxon>
    </lineage>
</organism>
<dbReference type="AlphaFoldDB" id="A0A9P1FSB9"/>
<dbReference type="GO" id="GO:0003676">
    <property type="term" value="F:nucleic acid binding"/>
    <property type="evidence" value="ECO:0007669"/>
    <property type="project" value="InterPro"/>
</dbReference>
<reference evidence="4" key="2">
    <citation type="submission" date="2024-04" db="EMBL/GenBank/DDBJ databases">
        <authorList>
            <person name="Chen Y."/>
            <person name="Shah S."/>
            <person name="Dougan E. K."/>
            <person name="Thang M."/>
            <person name="Chan C."/>
        </authorList>
    </citation>
    <scope>NUCLEOTIDE SEQUENCE [LARGE SCALE GENOMIC DNA]</scope>
</reference>
<feature type="region of interest" description="Disordered" evidence="1">
    <location>
        <begin position="352"/>
        <end position="373"/>
    </location>
</feature>
<evidence type="ECO:0000259" key="2">
    <source>
        <dbReference type="Pfam" id="PF04059"/>
    </source>
</evidence>
<comment type="caution">
    <text evidence="3">The sequence shown here is derived from an EMBL/GenBank/DDBJ whole genome shotgun (WGS) entry which is preliminary data.</text>
</comment>
<dbReference type="EMBL" id="CAMXCT010001199">
    <property type="protein sequence ID" value="CAI3987754.1"/>
    <property type="molecule type" value="Genomic_DNA"/>
</dbReference>
<evidence type="ECO:0000313" key="4">
    <source>
        <dbReference type="EMBL" id="CAL1141129.1"/>
    </source>
</evidence>
<dbReference type="Proteomes" id="UP001152797">
    <property type="component" value="Unassembled WGS sequence"/>
</dbReference>
<feature type="non-terminal residue" evidence="3">
    <location>
        <position position="1"/>
    </location>
</feature>
<sequence>CTASALVASMASMASQRRASPQVARCDVRGTGDLLRTSRTFTFLNLLDRRAQNLEFASGLDLLKNGESVASAAQQLLNFADLAQAMLEAESAGSLQHLDLPEQLGRCAASLWDRFVEAAQINGGVPETWASIARNLLANDYAFALFSCAEAKIVQQQLSKLHIEMIIDPMAGSGLHGRLLAQEGLQVHCMDAMPGGAGGICWYPVQRHYLSHCNNEMIPPGRCALFMSWPPRSEAAQMALRSFGCDVLVLVADEGSWHGSQSFHQELQDHWEEILRQPILCWPRQGDTLRILRKKGALIRLKSCNPRVLEKHVEVFEALPAISAAAAAAAFDAAGLSPDFLQNLLQEQQRDTVPEASPLPSLKPTGQGQSSGSPLVISVADALAPAKPRDTRTTVMLRNLPNNYTRLMVVNLLNQEGFKGKFDFLYLPIDFRSKAGLGYAFVNLCDPSFVQQFWKTFDGFTKWVLPSSKVCQVSWSGPHQGQAAHVERYRSSPIMHSSVPDECKSGDPMLWQLLKAQNMTQGDSGVQCLMKQEDISKINFFV</sequence>
<name>A0A9P1FSB9_9DINO</name>
<dbReference type="EMBL" id="CAMXCT020001199">
    <property type="protein sequence ID" value="CAL1141129.1"/>
    <property type="molecule type" value="Genomic_DNA"/>
</dbReference>
<evidence type="ECO:0000256" key="1">
    <source>
        <dbReference type="SAM" id="MobiDB-lite"/>
    </source>
</evidence>
<evidence type="ECO:0000313" key="5">
    <source>
        <dbReference type="EMBL" id="CAL4775066.1"/>
    </source>
</evidence>
<accession>A0A9P1FSB9</accession>
<feature type="compositionally biased region" description="Polar residues" evidence="1">
    <location>
        <begin position="364"/>
        <end position="373"/>
    </location>
</feature>
<dbReference type="SUPFAM" id="SSF54928">
    <property type="entry name" value="RNA-binding domain, RBD"/>
    <property type="match status" value="1"/>
</dbReference>
<reference evidence="3" key="1">
    <citation type="submission" date="2022-10" db="EMBL/GenBank/DDBJ databases">
        <authorList>
            <person name="Chen Y."/>
            <person name="Dougan E. K."/>
            <person name="Chan C."/>
            <person name="Rhodes N."/>
            <person name="Thang M."/>
        </authorList>
    </citation>
    <scope>NUCLEOTIDE SEQUENCE</scope>
</reference>
<evidence type="ECO:0000313" key="6">
    <source>
        <dbReference type="Proteomes" id="UP001152797"/>
    </source>
</evidence>
<dbReference type="Pfam" id="PF04059">
    <property type="entry name" value="RRM_2"/>
    <property type="match status" value="1"/>
</dbReference>
<proteinExistence type="predicted"/>
<keyword evidence="6" id="KW-1185">Reference proteome</keyword>
<feature type="domain" description="Mei2-like C-terminal RNA recognition motif" evidence="2">
    <location>
        <begin position="392"/>
        <end position="489"/>
    </location>
</feature>
<dbReference type="EMBL" id="CAMXCT030001199">
    <property type="protein sequence ID" value="CAL4775066.1"/>
    <property type="molecule type" value="Genomic_DNA"/>
</dbReference>
<dbReference type="InterPro" id="IPR007201">
    <property type="entry name" value="Mei2-like_Rrm_C"/>
</dbReference>
<dbReference type="OrthoDB" id="440629at2759"/>
<evidence type="ECO:0000313" key="3">
    <source>
        <dbReference type="EMBL" id="CAI3987754.1"/>
    </source>
</evidence>